<feature type="compositionally biased region" description="Polar residues" evidence="1">
    <location>
        <begin position="488"/>
        <end position="508"/>
    </location>
</feature>
<feature type="region of interest" description="Disordered" evidence="1">
    <location>
        <begin position="241"/>
        <end position="351"/>
    </location>
</feature>
<name>A0A388KGL4_CHABU</name>
<feature type="compositionally biased region" description="Polar residues" evidence="1">
    <location>
        <begin position="202"/>
        <end position="211"/>
    </location>
</feature>
<sequence>MTDEEDEGRKSAVPPLKELCLIVIIENLDYVEDVGYVDDDLAYEIFQHATWEQLLRIENASKGRDFVSITDGLWRNWFERKWGRDARADVEERMEEEGYAFGWRHIFEEKLRLDEEQAKEGVARLRELYMEAHSAKRVRSLQVCDKVPPGRKRGKGAASWGSTSGSSGRFAMPKIGERGRLLKKARMETETSQRLMRERSHLQQQRPSANNLHSSMARHANAMKMQAQLSEALQIPSFAQRKTADPSFAQRKPVDSAFAQRKTADAGRRSAPTQNPVLPPLASKRHTFQEEHRTVTPVQKKAPLTRQRSPISTGSGCGSSSTRSVSGRMPPQCSAPSTPRREPPARQGLTSCPLGQAAEASSSQVCLQARQRSATLTASSQDSVKPFCSVSLLQPCIATTSAAKTAKTASAPTASSSHGQGMKHQIPVFSSKLHGSGELAKPQGGGGGVGGTGKSQGGGRGEMAVKMQRGGTTSRPHAVGTAARAPNVGTQAKPQGLGSSAAKQQQGAGTVPRLGSPRGVGPVGKQQGSGFSSKPQGIKAASGGSRR</sequence>
<dbReference type="EMBL" id="BFEA01000110">
    <property type="protein sequence ID" value="GBG69166.1"/>
    <property type="molecule type" value="Genomic_DNA"/>
</dbReference>
<feature type="compositionally biased region" description="Basic and acidic residues" evidence="1">
    <location>
        <begin position="186"/>
        <end position="201"/>
    </location>
</feature>
<evidence type="ECO:0000256" key="1">
    <source>
        <dbReference type="SAM" id="MobiDB-lite"/>
    </source>
</evidence>
<gene>
    <name evidence="2" type="ORF">CBR_g3866</name>
</gene>
<dbReference type="InterPro" id="IPR010684">
    <property type="entry name" value="RNA_pol_II_trans_fac_SIII_A"/>
</dbReference>
<dbReference type="Proteomes" id="UP000265515">
    <property type="component" value="Unassembled WGS sequence"/>
</dbReference>
<dbReference type="Gene3D" id="6.10.250.3180">
    <property type="match status" value="1"/>
</dbReference>
<feature type="compositionally biased region" description="Polar residues" evidence="1">
    <location>
        <begin position="526"/>
        <end position="535"/>
    </location>
</feature>
<feature type="region of interest" description="Disordered" evidence="1">
    <location>
        <begin position="146"/>
        <end position="172"/>
    </location>
</feature>
<feature type="compositionally biased region" description="Low complexity" evidence="1">
    <location>
        <begin position="312"/>
        <end position="328"/>
    </location>
</feature>
<feature type="region of interest" description="Disordered" evidence="1">
    <location>
        <begin position="434"/>
        <end position="547"/>
    </location>
</feature>
<dbReference type="GO" id="GO:0070449">
    <property type="term" value="C:elongin complex"/>
    <property type="evidence" value="ECO:0007669"/>
    <property type="project" value="InterPro"/>
</dbReference>
<dbReference type="PANTHER" id="PTHR47543">
    <property type="entry name" value="OS08G0169600 PROTEIN"/>
    <property type="match status" value="1"/>
</dbReference>
<keyword evidence="3" id="KW-1185">Reference proteome</keyword>
<feature type="region of interest" description="Disordered" evidence="1">
    <location>
        <begin position="186"/>
        <end position="211"/>
    </location>
</feature>
<feature type="compositionally biased region" description="Gly residues" evidence="1">
    <location>
        <begin position="443"/>
        <end position="461"/>
    </location>
</feature>
<comment type="caution">
    <text evidence="2">The sequence shown here is derived from an EMBL/GenBank/DDBJ whole genome shotgun (WGS) entry which is preliminary data.</text>
</comment>
<evidence type="ECO:0000313" key="3">
    <source>
        <dbReference type="Proteomes" id="UP000265515"/>
    </source>
</evidence>
<proteinExistence type="predicted"/>
<dbReference type="Gramene" id="GBG69166">
    <property type="protein sequence ID" value="GBG69166"/>
    <property type="gene ID" value="CBR_g3866"/>
</dbReference>
<dbReference type="OrthoDB" id="21513at2759"/>
<organism evidence="2 3">
    <name type="scientific">Chara braunii</name>
    <name type="common">Braun's stonewort</name>
    <dbReference type="NCBI Taxonomy" id="69332"/>
    <lineage>
        <taxon>Eukaryota</taxon>
        <taxon>Viridiplantae</taxon>
        <taxon>Streptophyta</taxon>
        <taxon>Charophyceae</taxon>
        <taxon>Charales</taxon>
        <taxon>Characeae</taxon>
        <taxon>Chara</taxon>
    </lineage>
</organism>
<dbReference type="AlphaFoldDB" id="A0A388KGL4"/>
<dbReference type="PANTHER" id="PTHR47543:SF2">
    <property type="entry name" value="RNA POLYMERASE II TRANSCRIPTION FACTOR SIII SUBUNIT A"/>
    <property type="match status" value="1"/>
</dbReference>
<evidence type="ECO:0000313" key="2">
    <source>
        <dbReference type="EMBL" id="GBG69166.1"/>
    </source>
</evidence>
<protein>
    <submittedName>
        <fullName evidence="2">Uncharacterized protein</fullName>
    </submittedName>
</protein>
<reference evidence="2 3" key="1">
    <citation type="journal article" date="2018" name="Cell">
        <title>The Chara Genome: Secondary Complexity and Implications for Plant Terrestrialization.</title>
        <authorList>
            <person name="Nishiyama T."/>
            <person name="Sakayama H."/>
            <person name="Vries J.D."/>
            <person name="Buschmann H."/>
            <person name="Saint-Marcoux D."/>
            <person name="Ullrich K.K."/>
            <person name="Haas F.B."/>
            <person name="Vanderstraeten L."/>
            <person name="Becker D."/>
            <person name="Lang D."/>
            <person name="Vosolsobe S."/>
            <person name="Rombauts S."/>
            <person name="Wilhelmsson P.K.I."/>
            <person name="Janitza P."/>
            <person name="Kern R."/>
            <person name="Heyl A."/>
            <person name="Rumpler F."/>
            <person name="Villalobos L.I.A.C."/>
            <person name="Clay J.M."/>
            <person name="Skokan R."/>
            <person name="Toyoda A."/>
            <person name="Suzuki Y."/>
            <person name="Kagoshima H."/>
            <person name="Schijlen E."/>
            <person name="Tajeshwar N."/>
            <person name="Catarino B."/>
            <person name="Hetherington A.J."/>
            <person name="Saltykova A."/>
            <person name="Bonnot C."/>
            <person name="Breuninger H."/>
            <person name="Symeonidi A."/>
            <person name="Radhakrishnan G.V."/>
            <person name="Van Nieuwerburgh F."/>
            <person name="Deforce D."/>
            <person name="Chang C."/>
            <person name="Karol K.G."/>
            <person name="Hedrich R."/>
            <person name="Ulvskov P."/>
            <person name="Glockner G."/>
            <person name="Delwiche C.F."/>
            <person name="Petrasek J."/>
            <person name="Van de Peer Y."/>
            <person name="Friml J."/>
            <person name="Beilby M."/>
            <person name="Dolan L."/>
            <person name="Kohara Y."/>
            <person name="Sugano S."/>
            <person name="Fujiyama A."/>
            <person name="Delaux P.-M."/>
            <person name="Quint M."/>
            <person name="TheiBen G."/>
            <person name="Hagemann M."/>
            <person name="Harholt J."/>
            <person name="Dunand C."/>
            <person name="Zachgo S."/>
            <person name="Langdale J."/>
            <person name="Maumus F."/>
            <person name="Straeten D.V.D."/>
            <person name="Gould S.B."/>
            <person name="Rensing S.A."/>
        </authorList>
    </citation>
    <scope>NUCLEOTIDE SEQUENCE [LARGE SCALE GENOMIC DNA]</scope>
    <source>
        <strain evidence="2 3">S276</strain>
    </source>
</reference>
<dbReference type="STRING" id="69332.A0A388KGL4"/>
<dbReference type="GO" id="GO:0006368">
    <property type="term" value="P:transcription elongation by RNA polymerase II"/>
    <property type="evidence" value="ECO:0007669"/>
    <property type="project" value="InterPro"/>
</dbReference>
<accession>A0A388KGL4</accession>
<feature type="compositionally biased region" description="Low complexity" evidence="1">
    <location>
        <begin position="156"/>
        <end position="168"/>
    </location>
</feature>
<dbReference type="Pfam" id="PF06881">
    <property type="entry name" value="Elongin_A"/>
    <property type="match status" value="1"/>
</dbReference>